<gene>
    <name evidence="2" type="ORF">MELLADRAFT_123888</name>
</gene>
<dbReference type="GeneID" id="18926516"/>
<organism evidence="3">
    <name type="scientific">Melampsora larici-populina (strain 98AG31 / pathotype 3-4-7)</name>
    <name type="common">Poplar leaf rust fungus</name>
    <dbReference type="NCBI Taxonomy" id="747676"/>
    <lineage>
        <taxon>Eukaryota</taxon>
        <taxon>Fungi</taxon>
        <taxon>Dikarya</taxon>
        <taxon>Basidiomycota</taxon>
        <taxon>Pucciniomycotina</taxon>
        <taxon>Pucciniomycetes</taxon>
        <taxon>Pucciniales</taxon>
        <taxon>Melampsoraceae</taxon>
        <taxon>Melampsora</taxon>
    </lineage>
</organism>
<proteinExistence type="predicted"/>
<dbReference type="EMBL" id="GL883101">
    <property type="protein sequence ID" value="EGG08204.1"/>
    <property type="molecule type" value="Genomic_DNA"/>
</dbReference>
<accession>F4RGV2</accession>
<dbReference type="VEuPathDB" id="FungiDB:MELLADRAFT_123888"/>
<keyword evidence="1" id="KW-0732">Signal</keyword>
<dbReference type="Proteomes" id="UP000001072">
    <property type="component" value="Unassembled WGS sequence"/>
</dbReference>
<dbReference type="HOGENOM" id="CLU_1740947_0_0_1"/>
<feature type="chain" id="PRO_5003315108" evidence="1">
    <location>
        <begin position="25"/>
        <end position="157"/>
    </location>
</feature>
<dbReference type="InParanoid" id="F4RGV2"/>
<sequence length="157" mass="17396">MSWKLLANPILYLALVFLLAGDLGSQISVNAYGIECTYSWHLPFTPQGKYQCVTAEIPESKKGKKDGKRQQYYSCSWCGRGDNKPSSCYDCATQNGVSVTGPNGSWDCPAGIDTQPGLGERQYVCSRFENSVQVDYYCKRRHLNQACPSELCKAITA</sequence>
<name>F4RGV2_MELLP</name>
<evidence type="ECO:0000256" key="1">
    <source>
        <dbReference type="SAM" id="SignalP"/>
    </source>
</evidence>
<reference evidence="3" key="1">
    <citation type="journal article" date="2011" name="Proc. Natl. Acad. Sci. U.S.A.">
        <title>Obligate biotrophy features unraveled by the genomic analysis of rust fungi.</title>
        <authorList>
            <person name="Duplessis S."/>
            <person name="Cuomo C.A."/>
            <person name="Lin Y.-C."/>
            <person name="Aerts A."/>
            <person name="Tisserant E."/>
            <person name="Veneault-Fourrey C."/>
            <person name="Joly D.L."/>
            <person name="Hacquard S."/>
            <person name="Amselem J."/>
            <person name="Cantarel B.L."/>
            <person name="Chiu R."/>
            <person name="Coutinho P.M."/>
            <person name="Feau N."/>
            <person name="Field M."/>
            <person name="Frey P."/>
            <person name="Gelhaye E."/>
            <person name="Goldberg J."/>
            <person name="Grabherr M.G."/>
            <person name="Kodira C.D."/>
            <person name="Kohler A."/>
            <person name="Kuees U."/>
            <person name="Lindquist E.A."/>
            <person name="Lucas S.M."/>
            <person name="Mago R."/>
            <person name="Mauceli E."/>
            <person name="Morin E."/>
            <person name="Murat C."/>
            <person name="Pangilinan J.L."/>
            <person name="Park R."/>
            <person name="Pearson M."/>
            <person name="Quesneville H."/>
            <person name="Rouhier N."/>
            <person name="Sakthikumar S."/>
            <person name="Salamov A.A."/>
            <person name="Schmutz J."/>
            <person name="Selles B."/>
            <person name="Shapiro H."/>
            <person name="Tanguay P."/>
            <person name="Tuskan G.A."/>
            <person name="Henrissat B."/>
            <person name="Van de Peer Y."/>
            <person name="Rouze P."/>
            <person name="Ellis J.G."/>
            <person name="Dodds P.N."/>
            <person name="Schein J.E."/>
            <person name="Zhong S."/>
            <person name="Hamelin R.C."/>
            <person name="Grigoriev I.V."/>
            <person name="Szabo L.J."/>
            <person name="Martin F."/>
        </authorList>
    </citation>
    <scope>NUCLEOTIDE SEQUENCE [LARGE SCALE GENOMIC DNA]</scope>
    <source>
        <strain evidence="3">98AG31 / pathotype 3-4-7</strain>
    </source>
</reference>
<keyword evidence="3" id="KW-1185">Reference proteome</keyword>
<feature type="signal peptide" evidence="1">
    <location>
        <begin position="1"/>
        <end position="24"/>
    </location>
</feature>
<dbReference type="RefSeq" id="XP_007408402.1">
    <property type="nucleotide sequence ID" value="XM_007408340.1"/>
</dbReference>
<evidence type="ECO:0000313" key="3">
    <source>
        <dbReference type="Proteomes" id="UP000001072"/>
    </source>
</evidence>
<protein>
    <submittedName>
        <fullName evidence="2">Secreted protein</fullName>
    </submittedName>
</protein>
<dbReference type="KEGG" id="mlr:MELLADRAFT_123888"/>
<evidence type="ECO:0000313" key="2">
    <source>
        <dbReference type="EMBL" id="EGG08204.1"/>
    </source>
</evidence>
<dbReference type="AlphaFoldDB" id="F4RGV2"/>